<comment type="caution">
    <text evidence="2">The sequence shown here is derived from an EMBL/GenBank/DDBJ whole genome shotgun (WGS) entry which is preliminary data.</text>
</comment>
<dbReference type="Proteomes" id="UP000523821">
    <property type="component" value="Unassembled WGS sequence"/>
</dbReference>
<reference evidence="2 3" key="1">
    <citation type="submission" date="2020-08" db="EMBL/GenBank/DDBJ databases">
        <title>Genomic Encyclopedia of Type Strains, Phase IV (KMG-IV): sequencing the most valuable type-strain genomes for metagenomic binning, comparative biology and taxonomic classification.</title>
        <authorList>
            <person name="Goeker M."/>
        </authorList>
    </citation>
    <scope>NUCLEOTIDE SEQUENCE [LARGE SCALE GENOMIC DNA]</scope>
    <source>
        <strain evidence="2 3">DSM 16268</strain>
    </source>
</reference>
<dbReference type="Gene3D" id="3.90.550.10">
    <property type="entry name" value="Spore Coat Polysaccharide Biosynthesis Protein SpsA, Chain A"/>
    <property type="match status" value="1"/>
</dbReference>
<dbReference type="Pfam" id="PF00535">
    <property type="entry name" value="Glycos_transf_2"/>
    <property type="match status" value="1"/>
</dbReference>
<dbReference type="SUPFAM" id="SSF53448">
    <property type="entry name" value="Nucleotide-diphospho-sugar transferases"/>
    <property type="match status" value="1"/>
</dbReference>
<dbReference type="PANTHER" id="PTHR43685:SF2">
    <property type="entry name" value="GLYCOSYLTRANSFERASE 2-LIKE DOMAIN-CONTAINING PROTEIN"/>
    <property type="match status" value="1"/>
</dbReference>
<dbReference type="EMBL" id="JACHOO010000001">
    <property type="protein sequence ID" value="MBB5751264.1"/>
    <property type="molecule type" value="Genomic_DNA"/>
</dbReference>
<protein>
    <submittedName>
        <fullName evidence="2">Glycosyltransferase involved in cell wall biosynthesis</fullName>
    </submittedName>
</protein>
<gene>
    <name evidence="2" type="ORF">GGQ63_000307</name>
</gene>
<feature type="domain" description="Glycosyltransferase 2-like" evidence="1">
    <location>
        <begin position="5"/>
        <end position="129"/>
    </location>
</feature>
<dbReference type="AlphaFoldDB" id="A0A7W9CTC4"/>
<evidence type="ECO:0000259" key="1">
    <source>
        <dbReference type="Pfam" id="PF00535"/>
    </source>
</evidence>
<name>A0A7W9CTC4_9HYPH</name>
<dbReference type="InterPro" id="IPR029044">
    <property type="entry name" value="Nucleotide-diphossugar_trans"/>
</dbReference>
<keyword evidence="3" id="KW-1185">Reference proteome</keyword>
<keyword evidence="2" id="KW-0808">Transferase</keyword>
<proteinExistence type="predicted"/>
<dbReference type="InterPro" id="IPR001173">
    <property type="entry name" value="Glyco_trans_2-like"/>
</dbReference>
<evidence type="ECO:0000313" key="2">
    <source>
        <dbReference type="EMBL" id="MBB5751264.1"/>
    </source>
</evidence>
<dbReference type="InterPro" id="IPR050834">
    <property type="entry name" value="Glycosyltransf_2"/>
</dbReference>
<dbReference type="CDD" id="cd00761">
    <property type="entry name" value="Glyco_tranf_GTA_type"/>
    <property type="match status" value="1"/>
</dbReference>
<accession>A0A7W9CTC4</accession>
<organism evidence="2 3">
    <name type="scientific">Prosthecomicrobium pneumaticum</name>
    <dbReference type="NCBI Taxonomy" id="81895"/>
    <lineage>
        <taxon>Bacteria</taxon>
        <taxon>Pseudomonadati</taxon>
        <taxon>Pseudomonadota</taxon>
        <taxon>Alphaproteobacteria</taxon>
        <taxon>Hyphomicrobiales</taxon>
        <taxon>Kaistiaceae</taxon>
        <taxon>Prosthecomicrobium</taxon>
    </lineage>
</organism>
<dbReference type="PANTHER" id="PTHR43685">
    <property type="entry name" value="GLYCOSYLTRANSFERASE"/>
    <property type="match status" value="1"/>
</dbReference>
<dbReference type="GO" id="GO:0016740">
    <property type="term" value="F:transferase activity"/>
    <property type="evidence" value="ECO:0007669"/>
    <property type="project" value="UniProtKB-KW"/>
</dbReference>
<dbReference type="RefSeq" id="WP_183851832.1">
    <property type="nucleotide sequence ID" value="NZ_JACHOO010000001.1"/>
</dbReference>
<evidence type="ECO:0000313" key="3">
    <source>
        <dbReference type="Proteomes" id="UP000523821"/>
    </source>
</evidence>
<sequence length="297" mass="32837">MSVAVVVPVYNRPALVRRALASIAQQTHAAAQVIVVDDGSTDDTAASARAWLAEHAPFAWEVVTTPNGGPASARNAGARLVDPAHEFIAFLDSDDEWPEDFLAGCRAALAAHPEAVGAVANRQTIRDGAPYAYDHMASFAADPVLFVLEFGGGLVQCCVFRTRFYRLTGGFDSSWRTGEDGKMLIGLAMWGPFVHSQGSPVLVHQRSSHGEGGDAQSISLASARDFWIWADQMDRMIAALPREFRRQRYATICFIMAGRWTYTRRLLREGGLKTLGYRAKWRKTLWTWRSRRHARAS</sequence>